<accession>A0A815P245</accession>
<sequence>MVEIARLYSNEQIIPIENISGFVMVKWSADDETAYLPHDDGFVNGFQIKQLYAEYLRDQNQLLGGTANAKSESASVQCDVNFDISRNFDLFHNALKYIETIKRNEIKKRNFLEYSKYCENYMKSECSKLAGLHISALSDVQYYKDVFSFLSPVFGFQLSNDQRTKIEQILDFYLKYGSYLNSAMLRQMLIEQTHPELSSGEIDLVPSLKLEFWPSDMQWFLNRLKRNRPLLFDKIESLHMHIVSKWSGKTTNKQMRKTLQFRYSYSLIEIKLAEQRSFIEQILNRVARGLFYKYLHKSSINTSLSYGEQCIPSYFVKTTILWMCETIDLDHIYTVVNIDDSREEKLLADRLAKRWIEYVCSIFQSRICPHYFIKDLNILDGYSKQYLDELIFILKNNVDLDDEYVSSTQLNTKNKNEKMVQYQNYAEQFTLKMMEQPDFIEDCITLCADAPFNNDFIKMFTDDENNNDDDDDYMSMSAILQSISLLLLMSLFDDEDRNTWQLWKKLLISDVSNSSPVLHSDRKFGKENVVYLAQTMTSIIGVKLFDVILEQTELDTLLKSTTSPPLVDMNNLLNENIIRTLPLLSQLTENTIYRRSITQDPSANVQQFNDVFQNFFSLLNGIFFSNRTNVSNMLTTEITNTKSQTDFTKDQQLQKHRIQFELIPDIELD</sequence>
<gene>
    <name evidence="3" type="ORF">EDS130_LOCUS39016</name>
    <name evidence="4" type="ORF">XAT740_LOCUS46659</name>
</gene>
<name>A0A815P245_ADIRI</name>
<keyword evidence="5" id="KW-1185">Reference proteome</keyword>
<dbReference type="PANTHER" id="PTHR10656">
    <property type="entry name" value="CELL FATE DETERMINING PROTEIN MAB21-RELATED"/>
    <property type="match status" value="1"/>
</dbReference>
<proteinExistence type="inferred from homology"/>
<reference evidence="3" key="1">
    <citation type="submission" date="2021-02" db="EMBL/GenBank/DDBJ databases">
        <authorList>
            <person name="Nowell W R."/>
        </authorList>
    </citation>
    <scope>NUCLEOTIDE SEQUENCE</scope>
</reference>
<dbReference type="Proteomes" id="UP000663828">
    <property type="component" value="Unassembled WGS sequence"/>
</dbReference>
<dbReference type="Gene3D" id="1.10.1410.40">
    <property type="match status" value="1"/>
</dbReference>
<dbReference type="Proteomes" id="UP000663852">
    <property type="component" value="Unassembled WGS sequence"/>
</dbReference>
<evidence type="ECO:0000313" key="3">
    <source>
        <dbReference type="EMBL" id="CAF1443113.1"/>
    </source>
</evidence>
<dbReference type="EMBL" id="CAJNOR010006313">
    <property type="protein sequence ID" value="CAF1591837.1"/>
    <property type="molecule type" value="Genomic_DNA"/>
</dbReference>
<evidence type="ECO:0000259" key="2">
    <source>
        <dbReference type="Pfam" id="PF20266"/>
    </source>
</evidence>
<dbReference type="AlphaFoldDB" id="A0A815P245"/>
<comment type="similarity">
    <text evidence="1">Belongs to the mab-21 family.</text>
</comment>
<evidence type="ECO:0000313" key="4">
    <source>
        <dbReference type="EMBL" id="CAF1591837.1"/>
    </source>
</evidence>
<comment type="caution">
    <text evidence="3">The sequence shown here is derived from an EMBL/GenBank/DDBJ whole genome shotgun (WGS) entry which is preliminary data.</text>
</comment>
<dbReference type="OrthoDB" id="5982295at2759"/>
<dbReference type="PANTHER" id="PTHR10656:SF42">
    <property type="entry name" value="CYCLIC GMP-AMP SYNTHASE-LIKE PROTEIN-RELATED"/>
    <property type="match status" value="1"/>
</dbReference>
<protein>
    <recommendedName>
        <fullName evidence="2">Mab-21-like HhH/H2TH-like domain-containing protein</fullName>
    </recommendedName>
</protein>
<evidence type="ECO:0000313" key="6">
    <source>
        <dbReference type="Proteomes" id="UP000663852"/>
    </source>
</evidence>
<feature type="domain" description="Mab-21-like HhH/H2TH-like" evidence="2">
    <location>
        <begin position="309"/>
        <end position="390"/>
    </location>
</feature>
<dbReference type="EMBL" id="CAJNOJ010000423">
    <property type="protein sequence ID" value="CAF1443113.1"/>
    <property type="molecule type" value="Genomic_DNA"/>
</dbReference>
<dbReference type="InterPro" id="IPR046906">
    <property type="entry name" value="Mab-21_HhH/H2TH-like"/>
</dbReference>
<evidence type="ECO:0000256" key="1">
    <source>
        <dbReference type="ARBA" id="ARBA00008307"/>
    </source>
</evidence>
<dbReference type="Pfam" id="PF20266">
    <property type="entry name" value="Mab-21_C"/>
    <property type="match status" value="1"/>
</dbReference>
<evidence type="ECO:0000313" key="5">
    <source>
        <dbReference type="Proteomes" id="UP000663828"/>
    </source>
</evidence>
<organism evidence="3 6">
    <name type="scientific">Adineta ricciae</name>
    <name type="common">Rotifer</name>
    <dbReference type="NCBI Taxonomy" id="249248"/>
    <lineage>
        <taxon>Eukaryota</taxon>
        <taxon>Metazoa</taxon>
        <taxon>Spiralia</taxon>
        <taxon>Gnathifera</taxon>
        <taxon>Rotifera</taxon>
        <taxon>Eurotatoria</taxon>
        <taxon>Bdelloidea</taxon>
        <taxon>Adinetida</taxon>
        <taxon>Adinetidae</taxon>
        <taxon>Adineta</taxon>
    </lineage>
</organism>